<evidence type="ECO:0000256" key="1">
    <source>
        <dbReference type="SAM" id="Coils"/>
    </source>
</evidence>
<keyword evidence="1" id="KW-0175">Coiled coil</keyword>
<protein>
    <recommendedName>
        <fullName evidence="3">Protein kinase domain-containing protein</fullName>
    </recommendedName>
</protein>
<evidence type="ECO:0000313" key="2">
    <source>
        <dbReference type="EMBL" id="CEM47176.1"/>
    </source>
</evidence>
<gene>
    <name evidence="2" type="ORF">Cvel_8224</name>
</gene>
<evidence type="ECO:0008006" key="3">
    <source>
        <dbReference type="Google" id="ProtNLM"/>
    </source>
</evidence>
<organism evidence="2">
    <name type="scientific">Chromera velia CCMP2878</name>
    <dbReference type="NCBI Taxonomy" id="1169474"/>
    <lineage>
        <taxon>Eukaryota</taxon>
        <taxon>Sar</taxon>
        <taxon>Alveolata</taxon>
        <taxon>Colpodellida</taxon>
        <taxon>Chromeraceae</taxon>
        <taxon>Chromera</taxon>
    </lineage>
</organism>
<feature type="coiled-coil region" evidence="1">
    <location>
        <begin position="592"/>
        <end position="619"/>
    </location>
</feature>
<dbReference type="InterPro" id="IPR011009">
    <property type="entry name" value="Kinase-like_dom_sf"/>
</dbReference>
<dbReference type="VEuPathDB" id="CryptoDB:Cvel_8224"/>
<name>A0A0G4HS05_9ALVE</name>
<dbReference type="Gene3D" id="1.10.510.10">
    <property type="entry name" value="Transferase(Phosphotransferase) domain 1"/>
    <property type="match status" value="1"/>
</dbReference>
<reference evidence="2" key="1">
    <citation type="submission" date="2014-11" db="EMBL/GenBank/DDBJ databases">
        <authorList>
            <person name="Otto D Thomas"/>
            <person name="Naeem Raeece"/>
        </authorList>
    </citation>
    <scope>NUCLEOTIDE SEQUENCE</scope>
</reference>
<sequence>MGLSPPLLIACAFASFRTHAFNKGVQRPFYPLLQHRFSRRSFTPLAASLVGEVEDDSGRVPHGQVRALCEGRFGVPKYVGECESGTSASVFEAETLTEGDRDGPPCRFVQMKVLSLRKLPEGWVSLDRLKQEKEVLEALADVPNTPRLVDWIQEDLEADTLFCLVAEKPAGRSLLEEVLTRGPLPAALAWRIVQRLHDTLDGARGKVEAGGGDGRGVRKVSHGRLTPENLFVDFERGRISDPLVTVAGWGAEPLDTGSDPLREEKRRRRDLQQAADLIYFMLTGKVGARQTDLLRLVQSNPDTLKSTLLGVASEWDRGAWADEIFSYSSQQGGLRMHPPLSLSGQSVAAVPPVVRDIERAVTTARARETSRLSMELKGEELCMTFDEDGGVLDLRCSGSKSPFAGGDPAEFAFLGLFATSWLVTVGRITFSVLRAGSLSGGIFTLPFWMAGGLVLRQMQSIFPSSDSASLKASSLCCQVDRIPGGLGRALNWDSKTEMISDMDIVPDVVLSPLPPRTPAPSPPPSVSLDMETRTDSEDLDLSLWSVRQPPSAEARTQAALLSTTPSDQLRFFVALQPPNSSTATPVAKDLSLREAAALKVLLERRLQQLQRRRRLVFQETDVLNVPR</sequence>
<accession>A0A0G4HS05</accession>
<proteinExistence type="predicted"/>
<dbReference type="SUPFAM" id="SSF56112">
    <property type="entry name" value="Protein kinase-like (PK-like)"/>
    <property type="match status" value="1"/>
</dbReference>
<dbReference type="EMBL" id="CDMZ01003667">
    <property type="protein sequence ID" value="CEM47176.1"/>
    <property type="molecule type" value="Genomic_DNA"/>
</dbReference>
<dbReference type="AlphaFoldDB" id="A0A0G4HS05"/>